<feature type="transmembrane region" description="Helical" evidence="2">
    <location>
        <begin position="229"/>
        <end position="250"/>
    </location>
</feature>
<dbReference type="Proteomes" id="UP001352852">
    <property type="component" value="Unassembled WGS sequence"/>
</dbReference>
<evidence type="ECO:0000313" key="4">
    <source>
        <dbReference type="Proteomes" id="UP001352852"/>
    </source>
</evidence>
<keyword evidence="2" id="KW-0472">Membrane</keyword>
<protein>
    <submittedName>
        <fullName evidence="3">Uncharacterized protein</fullName>
    </submittedName>
</protein>
<feature type="compositionally biased region" description="Polar residues" evidence="1">
    <location>
        <begin position="46"/>
        <end position="61"/>
    </location>
</feature>
<evidence type="ECO:0000256" key="2">
    <source>
        <dbReference type="SAM" id="Phobius"/>
    </source>
</evidence>
<feature type="compositionally biased region" description="Polar residues" evidence="1">
    <location>
        <begin position="151"/>
        <end position="166"/>
    </location>
</feature>
<name>A0ABU7EWJ5_9TELE</name>
<keyword evidence="2" id="KW-0812">Transmembrane</keyword>
<organism evidence="3 4">
    <name type="scientific">Characodon lateralis</name>
    <dbReference type="NCBI Taxonomy" id="208331"/>
    <lineage>
        <taxon>Eukaryota</taxon>
        <taxon>Metazoa</taxon>
        <taxon>Chordata</taxon>
        <taxon>Craniata</taxon>
        <taxon>Vertebrata</taxon>
        <taxon>Euteleostomi</taxon>
        <taxon>Actinopterygii</taxon>
        <taxon>Neopterygii</taxon>
        <taxon>Teleostei</taxon>
        <taxon>Neoteleostei</taxon>
        <taxon>Acanthomorphata</taxon>
        <taxon>Ovalentaria</taxon>
        <taxon>Atherinomorphae</taxon>
        <taxon>Cyprinodontiformes</taxon>
        <taxon>Goodeidae</taxon>
        <taxon>Characodon</taxon>
    </lineage>
</organism>
<keyword evidence="4" id="KW-1185">Reference proteome</keyword>
<dbReference type="PANTHER" id="PTHR15317:SF1">
    <property type="entry name" value="T-CELL SURFACE PROTEIN TACTILE"/>
    <property type="match status" value="1"/>
</dbReference>
<dbReference type="InterPro" id="IPR042381">
    <property type="entry name" value="CD96"/>
</dbReference>
<feature type="region of interest" description="Disordered" evidence="1">
    <location>
        <begin position="1"/>
        <end position="61"/>
    </location>
</feature>
<sequence length="301" mass="33855">MNGLSTSRKRYRRAKQTYQNPWKKRQLVQPLEGRIIHSSDHKRSRGSQQQAARGTRNKQTQINTCIHQPACEKKEGTGFPVSCDYIDSHPTESTQGPTDSPHTSAAISLTPTVSTDIQWPTQPNSSTVIVPAEGHITPSTQSIASHLHNSSMPSNDVTELTSTQRTASDETKNESSINRLYTEDKVSISTEEFRTTENILERTGHPRTVPTARATVIVRNDKATTRSHMLLVSIIVLLLLLIVMVVILYWRQLRKKRMDLPPPFKPPPPPVKYTAARRSETQLFPTSRCNSISEPMKPLFI</sequence>
<keyword evidence="2" id="KW-1133">Transmembrane helix</keyword>
<dbReference type="PANTHER" id="PTHR15317">
    <property type="entry name" value="T-CELL SURFACE PROTEIN TACTILE"/>
    <property type="match status" value="1"/>
</dbReference>
<feature type="region of interest" description="Disordered" evidence="1">
    <location>
        <begin position="87"/>
        <end position="106"/>
    </location>
</feature>
<accession>A0ABU7EWJ5</accession>
<comment type="caution">
    <text evidence="3">The sequence shown here is derived from an EMBL/GenBank/DDBJ whole genome shotgun (WGS) entry which is preliminary data.</text>
</comment>
<reference evidence="3 4" key="1">
    <citation type="submission" date="2021-06" db="EMBL/GenBank/DDBJ databases">
        <authorList>
            <person name="Palmer J.M."/>
        </authorList>
    </citation>
    <scope>NUCLEOTIDE SEQUENCE [LARGE SCALE GENOMIC DNA]</scope>
    <source>
        <strain evidence="3 4">CL_MEX2019</strain>
        <tissue evidence="3">Muscle</tissue>
    </source>
</reference>
<gene>
    <name evidence="3" type="ORF">CHARACLAT_025040</name>
</gene>
<evidence type="ECO:0000313" key="3">
    <source>
        <dbReference type="EMBL" id="MED6291576.1"/>
    </source>
</evidence>
<feature type="compositionally biased region" description="Polar residues" evidence="1">
    <location>
        <begin position="91"/>
        <end position="106"/>
    </location>
</feature>
<feature type="region of interest" description="Disordered" evidence="1">
    <location>
        <begin position="151"/>
        <end position="175"/>
    </location>
</feature>
<dbReference type="EMBL" id="JAHUTJ010068419">
    <property type="protein sequence ID" value="MED6291576.1"/>
    <property type="molecule type" value="Genomic_DNA"/>
</dbReference>
<proteinExistence type="predicted"/>
<evidence type="ECO:0000256" key="1">
    <source>
        <dbReference type="SAM" id="MobiDB-lite"/>
    </source>
</evidence>